<evidence type="ECO:0008006" key="4">
    <source>
        <dbReference type="Google" id="ProtNLM"/>
    </source>
</evidence>
<feature type="compositionally biased region" description="Low complexity" evidence="1">
    <location>
        <begin position="66"/>
        <end position="128"/>
    </location>
</feature>
<organism evidence="2 3">
    <name type="scientific">Prorocentrum cordatum</name>
    <dbReference type="NCBI Taxonomy" id="2364126"/>
    <lineage>
        <taxon>Eukaryota</taxon>
        <taxon>Sar</taxon>
        <taxon>Alveolata</taxon>
        <taxon>Dinophyceae</taxon>
        <taxon>Prorocentrales</taxon>
        <taxon>Prorocentraceae</taxon>
        <taxon>Prorocentrum</taxon>
    </lineage>
</organism>
<comment type="caution">
    <text evidence="2">The sequence shown here is derived from an EMBL/GenBank/DDBJ whole genome shotgun (WGS) entry which is preliminary data.</text>
</comment>
<proteinExistence type="predicted"/>
<sequence length="319" mass="33726">MQAPPRARARIIRALRNQQPSKVESWMGGLSEEWRARVAAAIARPPAGGNSSDEEPAAVEQEEASRAAAPAGAEPAAVEQPAARPPAQAQPAAVEQPAARSPAQAQPAAVEQPDARPPAQAQPAVVEQPDARPPAQQSSAEGPRPIGNEVLDQGAWSSCSAHACAAAASSALAAKCGVWVDARRLADQFMDRGCLSAQWPGHLLARVGTLRLLGRERVFTCLFAARATSSFSEGRVPTHSLLALRWDAAETGIRCIDSHGEAAPYPLVRETDFERAYFVVAHISDCAVPGQKGKEMPAPAPPVLADWARLTPRWPGARD</sequence>
<dbReference type="EMBL" id="CAUYUJ010014835">
    <property type="protein sequence ID" value="CAK0846588.1"/>
    <property type="molecule type" value="Genomic_DNA"/>
</dbReference>
<feature type="region of interest" description="Disordered" evidence="1">
    <location>
        <begin position="42"/>
        <end position="149"/>
    </location>
</feature>
<evidence type="ECO:0000313" key="3">
    <source>
        <dbReference type="Proteomes" id="UP001189429"/>
    </source>
</evidence>
<accession>A0ABN9TKT8</accession>
<gene>
    <name evidence="2" type="ORF">PCOR1329_LOCUS40051</name>
</gene>
<dbReference type="Proteomes" id="UP001189429">
    <property type="component" value="Unassembled WGS sequence"/>
</dbReference>
<reference evidence="2" key="1">
    <citation type="submission" date="2023-10" db="EMBL/GenBank/DDBJ databases">
        <authorList>
            <person name="Chen Y."/>
            <person name="Shah S."/>
            <person name="Dougan E. K."/>
            <person name="Thang M."/>
            <person name="Chan C."/>
        </authorList>
    </citation>
    <scope>NUCLEOTIDE SEQUENCE [LARGE SCALE GENOMIC DNA]</scope>
</reference>
<keyword evidence="3" id="KW-1185">Reference proteome</keyword>
<feature type="compositionally biased region" description="Acidic residues" evidence="1">
    <location>
        <begin position="52"/>
        <end position="62"/>
    </location>
</feature>
<evidence type="ECO:0000256" key="1">
    <source>
        <dbReference type="SAM" id="MobiDB-lite"/>
    </source>
</evidence>
<name>A0ABN9TKT8_9DINO</name>
<protein>
    <recommendedName>
        <fullName evidence="4">Peptidase C39-like domain-containing protein</fullName>
    </recommendedName>
</protein>
<evidence type="ECO:0000313" key="2">
    <source>
        <dbReference type="EMBL" id="CAK0846588.1"/>
    </source>
</evidence>